<dbReference type="Pfam" id="PF09731">
    <property type="entry name" value="Mitofilin"/>
    <property type="match status" value="1"/>
</dbReference>
<keyword evidence="4 11" id="KW-0812">Transmembrane</keyword>
<evidence type="ECO:0000313" key="15">
    <source>
        <dbReference type="Proteomes" id="UP001385951"/>
    </source>
</evidence>
<evidence type="ECO:0000256" key="1">
    <source>
        <dbReference type="ARBA" id="ARBA00004434"/>
    </source>
</evidence>
<evidence type="ECO:0000256" key="4">
    <source>
        <dbReference type="ARBA" id="ARBA00022692"/>
    </source>
</evidence>
<accession>A0AAW0FUW0</accession>
<keyword evidence="6 11" id="KW-1133">Transmembrane helix</keyword>
<evidence type="ECO:0000256" key="9">
    <source>
        <dbReference type="ARBA" id="ARBA00023136"/>
    </source>
</evidence>
<feature type="coiled-coil region" evidence="12">
    <location>
        <begin position="322"/>
        <end position="364"/>
    </location>
</feature>
<gene>
    <name evidence="14" type="ORF">QCA50_014440</name>
</gene>
<evidence type="ECO:0000256" key="13">
    <source>
        <dbReference type="SAM" id="MobiDB-lite"/>
    </source>
</evidence>
<comment type="caution">
    <text evidence="14">The sequence shown here is derived from an EMBL/GenBank/DDBJ whole genome shotgun (WGS) entry which is preliminary data.</text>
</comment>
<dbReference type="InterPro" id="IPR027267">
    <property type="entry name" value="AH/BAR_dom_sf"/>
</dbReference>
<dbReference type="GO" id="GO:0061617">
    <property type="term" value="C:MICOS complex"/>
    <property type="evidence" value="ECO:0007669"/>
    <property type="project" value="TreeGrafter"/>
</dbReference>
<keyword evidence="8 11" id="KW-0496">Mitochondrion</keyword>
<keyword evidence="7 12" id="KW-0175">Coiled coil</keyword>
<feature type="compositionally biased region" description="Basic and acidic residues" evidence="13">
    <location>
        <begin position="260"/>
        <end position="272"/>
    </location>
</feature>
<comment type="similarity">
    <text evidence="2 11">Belongs to the MICOS complex subunit Mic60 family.</text>
</comment>
<proteinExistence type="inferred from homology"/>
<dbReference type="Proteomes" id="UP001385951">
    <property type="component" value="Unassembled WGS sequence"/>
</dbReference>
<dbReference type="AlphaFoldDB" id="A0AAW0FUW0"/>
<feature type="compositionally biased region" description="Polar residues" evidence="13">
    <location>
        <begin position="205"/>
        <end position="224"/>
    </location>
</feature>
<feature type="region of interest" description="Disordered" evidence="13">
    <location>
        <begin position="196"/>
        <end position="224"/>
    </location>
</feature>
<evidence type="ECO:0000256" key="2">
    <source>
        <dbReference type="ARBA" id="ARBA00010877"/>
    </source>
</evidence>
<feature type="region of interest" description="Disordered" evidence="13">
    <location>
        <begin position="241"/>
        <end position="273"/>
    </location>
</feature>
<protein>
    <recommendedName>
        <fullName evidence="3 11">MICOS complex subunit MIC60</fullName>
    </recommendedName>
    <alternativeName>
        <fullName evidence="11">Mitofilin</fullName>
    </alternativeName>
</protein>
<comment type="subcellular location">
    <subcellularLocation>
        <location evidence="1 11">Mitochondrion inner membrane</location>
        <topology evidence="1 11">Single-pass membrane protein</topology>
    </subcellularLocation>
</comment>
<comment type="subunit">
    <text evidence="11">Component of the mitochondrial contact site and cristae organizing system (MICOS) complex.</text>
</comment>
<dbReference type="SUPFAM" id="SSF103657">
    <property type="entry name" value="BAR/IMD domain-like"/>
    <property type="match status" value="1"/>
</dbReference>
<evidence type="ECO:0000256" key="11">
    <source>
        <dbReference type="RuleBase" id="RU363000"/>
    </source>
</evidence>
<keyword evidence="9 11" id="KW-0472">Membrane</keyword>
<dbReference type="EMBL" id="JASBNA010000035">
    <property type="protein sequence ID" value="KAK7682640.1"/>
    <property type="molecule type" value="Genomic_DNA"/>
</dbReference>
<dbReference type="PANTHER" id="PTHR15415:SF7">
    <property type="entry name" value="MICOS COMPLEX SUBUNIT MIC60"/>
    <property type="match status" value="1"/>
</dbReference>
<name>A0AAW0FUW0_9APHY</name>
<evidence type="ECO:0000256" key="8">
    <source>
        <dbReference type="ARBA" id="ARBA00023128"/>
    </source>
</evidence>
<sequence length="658" mass="72969">MLRALPAARAARAPIQRGAVRATRRYATESSAQPVVPKKKRHPFRRLVIYTTLAAGSFYVGSAFVALKFPPYYDVFVENVPLAGPLIQYAEDNNWDTLTVAKVIAFLQKQADNAQKLVNGEKIESPVVEKAKHAIESGKDRAKSVARTLKTSVEKSQDKIYEQGAKAAAIAKHRSVEFSEGVEDLVRKAEDAIAGKRVDDLPGATTETAQPASPSDTTPLPTEESTPVVIVTEKNGNVYDAPLPVGFEPPPGYSRPKPPKRAEPAPAKKAEPVPEPLPLVAPAVKEFGATEPVISQLASVIDNLASFLNTNPSAADKARDILDTAKVDLTQLATRIDEVKEEERKKLEAQLDEQTREYTLKLLELEMTAQDQLDSQEEGFRKFFEDEKLKFIEAYREKLNRELEAQSEIINERLKEEVIAQGIELQRRWIRDIKVRVEQERGGRLAKLDELATELKRLERVALDNSAFLDENLRIHAFWSALRALTHTVDGSARQPFRDELRVLRHIATAREDPVVSAVLNTLESSEVPDIGIEPFADLALWFSTSVAPRVSRVALVPDQNAGILSHLASHLLTSFTFKPQGLVPGSDVLSTLARAEYYMNEKDLDSATRELNQLGGTAKELLSDWLEAARKRLEVVQALEVMQTQATLASLLLAHQD</sequence>
<evidence type="ECO:0000256" key="7">
    <source>
        <dbReference type="ARBA" id="ARBA00023054"/>
    </source>
</evidence>
<keyword evidence="15" id="KW-1185">Reference proteome</keyword>
<evidence type="ECO:0000256" key="5">
    <source>
        <dbReference type="ARBA" id="ARBA00022792"/>
    </source>
</evidence>
<reference evidence="14 15" key="1">
    <citation type="submission" date="2022-09" db="EMBL/GenBank/DDBJ databases">
        <authorList>
            <person name="Palmer J.M."/>
        </authorList>
    </citation>
    <scope>NUCLEOTIDE SEQUENCE [LARGE SCALE GENOMIC DNA]</scope>
    <source>
        <strain evidence="14 15">DSM 7382</strain>
    </source>
</reference>
<evidence type="ECO:0000313" key="14">
    <source>
        <dbReference type="EMBL" id="KAK7682640.1"/>
    </source>
</evidence>
<organism evidence="14 15">
    <name type="scientific">Cerrena zonata</name>
    <dbReference type="NCBI Taxonomy" id="2478898"/>
    <lineage>
        <taxon>Eukaryota</taxon>
        <taxon>Fungi</taxon>
        <taxon>Dikarya</taxon>
        <taxon>Basidiomycota</taxon>
        <taxon>Agaricomycotina</taxon>
        <taxon>Agaricomycetes</taxon>
        <taxon>Polyporales</taxon>
        <taxon>Cerrenaceae</taxon>
        <taxon>Cerrena</taxon>
    </lineage>
</organism>
<keyword evidence="5 11" id="KW-0999">Mitochondrion inner membrane</keyword>
<evidence type="ECO:0000256" key="12">
    <source>
        <dbReference type="SAM" id="Coils"/>
    </source>
</evidence>
<dbReference type="GO" id="GO:0042407">
    <property type="term" value="P:cristae formation"/>
    <property type="evidence" value="ECO:0007669"/>
    <property type="project" value="TreeGrafter"/>
</dbReference>
<evidence type="ECO:0000256" key="6">
    <source>
        <dbReference type="ARBA" id="ARBA00022989"/>
    </source>
</evidence>
<dbReference type="InterPro" id="IPR019133">
    <property type="entry name" value="MIC60"/>
</dbReference>
<comment type="function">
    <text evidence="10">Component of the MICOS complex, a large protein complex of the mitochondrial inner membrane that plays crucial roles in the maintenance of crista junctions, inner membrane architecture, and formation of contact sites to the outer membrane. Plays a role in keeping cristae membranes connected to the inner boundary membrane. Also promotes protein import via the mitochondrial intermembrane space assembly (MIA) pathway.</text>
</comment>
<dbReference type="PANTHER" id="PTHR15415">
    <property type="entry name" value="MITOFILIN"/>
    <property type="match status" value="1"/>
</dbReference>
<evidence type="ECO:0000256" key="3">
    <source>
        <dbReference type="ARBA" id="ARBA00018116"/>
    </source>
</evidence>
<feature type="transmembrane region" description="Helical" evidence="11">
    <location>
        <begin position="47"/>
        <end position="67"/>
    </location>
</feature>
<evidence type="ECO:0000256" key="10">
    <source>
        <dbReference type="ARBA" id="ARBA00025571"/>
    </source>
</evidence>